<evidence type="ECO:0000313" key="7">
    <source>
        <dbReference type="Proteomes" id="UP001174694"/>
    </source>
</evidence>
<dbReference type="PRINTS" id="PR00368">
    <property type="entry name" value="FADPNR"/>
</dbReference>
<dbReference type="EMBL" id="JANBVO010000013">
    <property type="protein sequence ID" value="KAJ9148230.1"/>
    <property type="molecule type" value="Genomic_DNA"/>
</dbReference>
<dbReference type="InterPro" id="IPR036188">
    <property type="entry name" value="FAD/NAD-bd_sf"/>
</dbReference>
<dbReference type="GO" id="GO:0004174">
    <property type="term" value="F:electron-transferring-flavoprotein dehydrogenase activity"/>
    <property type="evidence" value="ECO:0007669"/>
    <property type="project" value="TreeGrafter"/>
</dbReference>
<keyword evidence="3" id="KW-0274">FAD</keyword>
<dbReference type="Proteomes" id="UP001174694">
    <property type="component" value="Unassembled WGS sequence"/>
</dbReference>
<proteinExistence type="inferred from homology"/>
<feature type="domain" description="FAD/NAD(P)-binding" evidence="5">
    <location>
        <begin position="4"/>
        <end position="295"/>
    </location>
</feature>
<dbReference type="PANTHER" id="PTHR43735">
    <property type="entry name" value="APOPTOSIS-INDUCING FACTOR 1"/>
    <property type="match status" value="1"/>
</dbReference>
<gene>
    <name evidence="6" type="ORF">NKR23_g5148</name>
</gene>
<dbReference type="Pfam" id="PF07992">
    <property type="entry name" value="Pyr_redox_2"/>
    <property type="match status" value="1"/>
</dbReference>
<organism evidence="6 7">
    <name type="scientific">Pleurostoma richardsiae</name>
    <dbReference type="NCBI Taxonomy" id="41990"/>
    <lineage>
        <taxon>Eukaryota</taxon>
        <taxon>Fungi</taxon>
        <taxon>Dikarya</taxon>
        <taxon>Ascomycota</taxon>
        <taxon>Pezizomycotina</taxon>
        <taxon>Sordariomycetes</taxon>
        <taxon>Sordariomycetidae</taxon>
        <taxon>Calosphaeriales</taxon>
        <taxon>Pleurostomataceae</taxon>
        <taxon>Pleurostoma</taxon>
    </lineage>
</organism>
<dbReference type="GO" id="GO:0005737">
    <property type="term" value="C:cytoplasm"/>
    <property type="evidence" value="ECO:0007669"/>
    <property type="project" value="TreeGrafter"/>
</dbReference>
<keyword evidence="4" id="KW-0560">Oxidoreductase</keyword>
<keyword evidence="7" id="KW-1185">Reference proteome</keyword>
<comment type="caution">
    <text evidence="6">The sequence shown here is derived from an EMBL/GenBank/DDBJ whole genome shotgun (WGS) entry which is preliminary data.</text>
</comment>
<reference evidence="6" key="1">
    <citation type="submission" date="2022-07" db="EMBL/GenBank/DDBJ databases">
        <title>Fungi with potential for degradation of polypropylene.</title>
        <authorList>
            <person name="Gostincar C."/>
        </authorList>
    </citation>
    <scope>NUCLEOTIDE SEQUENCE</scope>
    <source>
        <strain evidence="6">EXF-13308</strain>
    </source>
</reference>
<accession>A0AA38RPQ5</accession>
<evidence type="ECO:0000256" key="3">
    <source>
        <dbReference type="ARBA" id="ARBA00022827"/>
    </source>
</evidence>
<evidence type="ECO:0000256" key="2">
    <source>
        <dbReference type="ARBA" id="ARBA00022630"/>
    </source>
</evidence>
<keyword evidence="2" id="KW-0285">Flavoprotein</keyword>
<comment type="similarity">
    <text evidence="1">Belongs to the FAD-dependent oxidoreductase family.</text>
</comment>
<name>A0AA38RPQ5_9PEZI</name>
<sequence length="385" mass="41306">MAKTIVILGASIGGVPIAHYLLKHTAPEADIKVILVSPNTDMYWNFATVRGILPGQLPDEKLFYPIAPAFKKYPSSKFEFVVGKAEFLDPASNSVTVRTNDGATRPITYDIVVLATGSSFREDVPFKNLSSTEETKTALHTWQERVKAAKSIVVAGAGATGIEVAGELGEEFAKHGKKKVTLVHDKDLPFDEGVMKSTRETAKKELEKLGVRFVGGAKVTSTGAESGQTAVEITTAAGKKETIKADLLLPTYGVVPNTSFLPPSMLDSRGFVKTNKKLNAEGFENIYAVGDVSNIQAPQGINTGAQVVYLAKALHARLTGGKAAEYTPSPKVMLGVSLGKGRGTGQMGTWKPFSIMIWYFKSRHLGTDYAGEVVAGNQAIGEKKW</sequence>
<dbReference type="AlphaFoldDB" id="A0AA38RPQ5"/>
<evidence type="ECO:0000256" key="1">
    <source>
        <dbReference type="ARBA" id="ARBA00006442"/>
    </source>
</evidence>
<protein>
    <submittedName>
        <fullName evidence="6">Apoptosis-inducing factor 2</fullName>
    </submittedName>
</protein>
<dbReference type="SUPFAM" id="SSF51905">
    <property type="entry name" value="FAD/NAD(P)-binding domain"/>
    <property type="match status" value="1"/>
</dbReference>
<dbReference type="GO" id="GO:0050660">
    <property type="term" value="F:flavin adenine dinucleotide binding"/>
    <property type="evidence" value="ECO:0007669"/>
    <property type="project" value="TreeGrafter"/>
</dbReference>
<evidence type="ECO:0000313" key="6">
    <source>
        <dbReference type="EMBL" id="KAJ9148230.1"/>
    </source>
</evidence>
<evidence type="ECO:0000259" key="5">
    <source>
        <dbReference type="Pfam" id="PF07992"/>
    </source>
</evidence>
<dbReference type="InterPro" id="IPR023753">
    <property type="entry name" value="FAD/NAD-binding_dom"/>
</dbReference>
<evidence type="ECO:0000256" key="4">
    <source>
        <dbReference type="ARBA" id="ARBA00023002"/>
    </source>
</evidence>
<dbReference type="Gene3D" id="3.50.50.100">
    <property type="match status" value="1"/>
</dbReference>
<dbReference type="PRINTS" id="PR00411">
    <property type="entry name" value="PNDRDTASEI"/>
</dbReference>
<dbReference type="PANTHER" id="PTHR43735:SF3">
    <property type="entry name" value="FERROPTOSIS SUPPRESSOR PROTEIN 1"/>
    <property type="match status" value="1"/>
</dbReference>